<comment type="caution">
    <text evidence="2">The sequence shown here is derived from an EMBL/GenBank/DDBJ whole genome shotgun (WGS) entry which is preliminary data.</text>
</comment>
<sequence length="1002" mass="107433">MEKKFMKYLLFGVFTFVLGIAFVGCGEDYDDSTLKTDISQVKTDLQTVKTDLSAAQTALRGEIQGVKQAATDQAISSSIAAVEKLLQGSGEESVKFEDLAPILGQLLALSDQLEGLSNALEGATRAKNALLTKADAETKTWAEVIVNYHYRIEALELQANVLGLAQKDDEGKYSFSDGLLKDIWAEIAALKGVAPGEGGEYNYAAIAEALVGIDDFIDAIIAKISNPDLLTLEAKINGLITGISYVDLTSARTPSDLKFNTTPALIDYVFGEGYDGAVTFAKAGIQEGISISPVYVRVTPAAAIIDQNSIKLINSKGSTDINDYVKVYKVEPYTGGVITKASTTGLYKITFTLKENYDEKKVGGLIKSGANTIAFAIAVENNKTETESRYVTTDFSTAISITNSTEATYSLNFKVNSTPIADIRNRYSDKELRWRNTVNPALNISPGNTSTTTSDTSDNRIDPTKKSLPVEIGEEFQVDATELGAGVYAYYVDFDLAGATAQELSKWNSADISGIKQVYPVGTKAPITINETTLAGAEVGFRVYAVNYNGTLVDPDGKAFYVSCGAKSIKGGELKFVYRVTTATTIDAAVAGAIGAVDISAPFEYPNGLNISNVANYVLEVKDLLSGTIVGDDTHSIAATDIKLRNSDGNATASWNEATQITLKAVVLKSLKDNGDARTGTLKFLDVSGHTLAVFDVSVIKELPNFPVTALEFTPEYNKGIISATTAPSFTYDLARLFVTTNPAYIATNSSLKVKLTHPTDVDKNRELASSATVIVNNTTGVTTSVNIYSNVTYAVAIGYDFGVNIFFENTGTVQWSDSYISSLRFSTSIDGAAYEFAANKSWAKGGDNELIYTKGTPAIAWKSGRASAVNLGDITMSINGISAPLAGGSNTGDLSSYYTSIFWHNTYKEGILRFVDKDGNYLEKAIFLSNTNIIDLNHGYSDGFGSIQQGPGVPSTTILTPANFTPVKAILYLRFTATAPTTANMLEKTITFEPKVVEPEV</sequence>
<accession>A0A5J4RUR7</accession>
<evidence type="ECO:0000256" key="1">
    <source>
        <dbReference type="SAM" id="MobiDB-lite"/>
    </source>
</evidence>
<gene>
    <name evidence="2" type="ORF">EZS27_014586</name>
</gene>
<dbReference type="PROSITE" id="PS51257">
    <property type="entry name" value="PROKAR_LIPOPROTEIN"/>
    <property type="match status" value="1"/>
</dbReference>
<organism evidence="2">
    <name type="scientific">termite gut metagenome</name>
    <dbReference type="NCBI Taxonomy" id="433724"/>
    <lineage>
        <taxon>unclassified sequences</taxon>
        <taxon>metagenomes</taxon>
        <taxon>organismal metagenomes</taxon>
    </lineage>
</organism>
<dbReference type="AlphaFoldDB" id="A0A5J4RUR7"/>
<feature type="region of interest" description="Disordered" evidence="1">
    <location>
        <begin position="440"/>
        <end position="465"/>
    </location>
</feature>
<proteinExistence type="predicted"/>
<reference evidence="2" key="1">
    <citation type="submission" date="2019-03" db="EMBL/GenBank/DDBJ databases">
        <title>Single cell metagenomics reveals metabolic interactions within the superorganism composed of flagellate Streblomastix strix and complex community of Bacteroidetes bacteria on its surface.</title>
        <authorList>
            <person name="Treitli S.C."/>
            <person name="Kolisko M."/>
            <person name="Husnik F."/>
            <person name="Keeling P."/>
            <person name="Hampl V."/>
        </authorList>
    </citation>
    <scope>NUCLEOTIDE SEQUENCE</scope>
    <source>
        <strain evidence="2">STM</strain>
    </source>
</reference>
<name>A0A5J4RUR7_9ZZZZ</name>
<dbReference type="EMBL" id="SNRY01000710">
    <property type="protein sequence ID" value="KAA6337318.1"/>
    <property type="molecule type" value="Genomic_DNA"/>
</dbReference>
<evidence type="ECO:0000313" key="2">
    <source>
        <dbReference type="EMBL" id="KAA6337318.1"/>
    </source>
</evidence>
<protein>
    <submittedName>
        <fullName evidence="2">Uncharacterized protein</fullName>
    </submittedName>
</protein>